<name>A0ABD3NYA6_9STRA</name>
<evidence type="ECO:0000313" key="1">
    <source>
        <dbReference type="EMBL" id="KAL3780006.1"/>
    </source>
</evidence>
<dbReference type="AlphaFoldDB" id="A0ABD3NYA6"/>
<proteinExistence type="predicted"/>
<reference evidence="1 2" key="1">
    <citation type="journal article" date="2020" name="G3 (Bethesda)">
        <title>Improved Reference Genome for Cyclotella cryptica CCMP332, a Model for Cell Wall Morphogenesis, Salinity Adaptation, and Lipid Production in Diatoms (Bacillariophyta).</title>
        <authorList>
            <person name="Roberts W.R."/>
            <person name="Downey K.M."/>
            <person name="Ruck E.C."/>
            <person name="Traller J.C."/>
            <person name="Alverson A.J."/>
        </authorList>
    </citation>
    <scope>NUCLEOTIDE SEQUENCE [LARGE SCALE GENOMIC DNA]</scope>
    <source>
        <strain evidence="1 2">CCMP332</strain>
    </source>
</reference>
<gene>
    <name evidence="1" type="ORF">HJC23_000296</name>
</gene>
<organism evidence="1 2">
    <name type="scientific">Cyclotella cryptica</name>
    <dbReference type="NCBI Taxonomy" id="29204"/>
    <lineage>
        <taxon>Eukaryota</taxon>
        <taxon>Sar</taxon>
        <taxon>Stramenopiles</taxon>
        <taxon>Ochrophyta</taxon>
        <taxon>Bacillariophyta</taxon>
        <taxon>Coscinodiscophyceae</taxon>
        <taxon>Thalassiosirophycidae</taxon>
        <taxon>Stephanodiscales</taxon>
        <taxon>Stephanodiscaceae</taxon>
        <taxon>Cyclotella</taxon>
    </lineage>
</organism>
<dbReference type="Proteomes" id="UP001516023">
    <property type="component" value="Unassembled WGS sequence"/>
</dbReference>
<comment type="caution">
    <text evidence="1">The sequence shown here is derived from an EMBL/GenBank/DDBJ whole genome shotgun (WGS) entry which is preliminary data.</text>
</comment>
<sequence length="349" mass="39343">MASNQQVQQSSMSYPPSPFVWFLLLDSVTGLPYKGTNANKVSVSTSADVADFREAAHLKNSSILTGITSAQLTVYKNKAAFDKRNAVVDDGKEEPLDPTESLGLLGSKEDMLVVVVPSSSSFPELDQLDQEIKALENSEEYKTLAYKNRVWAVPKPTEQERGEWQLLNEKLAYLKKTEDFYRNAILSMNAHSVKKSDKTRKEYKRDTAIKDERLLLSDVAIKMWERFEFDCVFEDGPSFGDLKRAAGFGNCKDVRDYFQRKARGEVQEDDIKDSLTKEAWIWLIGLNQRVNGLLHDTLITNKDGSLRLVLEHDVYEGGRKVAEELVRTFYGSSKKVDIKDASSDSSSSP</sequence>
<accession>A0ABD3NYA6</accession>
<evidence type="ECO:0000313" key="2">
    <source>
        <dbReference type="Proteomes" id="UP001516023"/>
    </source>
</evidence>
<dbReference type="EMBL" id="JABMIG020000366">
    <property type="protein sequence ID" value="KAL3780006.1"/>
    <property type="molecule type" value="Genomic_DNA"/>
</dbReference>
<protein>
    <submittedName>
        <fullName evidence="1">Uncharacterized protein</fullName>
    </submittedName>
</protein>
<keyword evidence="2" id="KW-1185">Reference proteome</keyword>